<feature type="compositionally biased region" description="Basic and acidic residues" evidence="14">
    <location>
        <begin position="99"/>
        <end position="117"/>
    </location>
</feature>
<keyword evidence="7" id="KW-0479">Metal-binding</keyword>
<sequence length="810" mass="91296">MAPSTFNTSQQKHLLSIALCKYSSVNTLSFHCLSHFLTFPPFKHKPFSVLRAQAHVNDIKTTISTTTHENPTKTKNLRMRRKENGSGQPVNNLVNSIVEKIEKRSIKDRNTRKDMNFRRSKNIGPRNSSTRHKDGNKERKPLEDNDISVVHGKMERKTKKGGDNQVKEEKIAKGSKRNKPDSPEIQFRIKLDMCSKKGDVMGAIQLYDLGQKEGIKMEQYHYTVLLYLCSSAAVGIVQPAKSGSGGRVLTAEVSSGDNSLRKVELSELRDKSDRGATESESLQLDQKGYNSENHDAREIQVSEDIKKYALERGFEIYEKMCMDKVPMNEATLTAVARMAMSMGNADMAFDMVKQMTPLGLNPRLRSYGPALYAFCNNGDVDKAFAVEKHMLEHGVYPEEPELEALLKVSVQAGKGDKVYNILHKLRTSVRKVSPSTAEIIVGWFKSKAASRVGKTKWDKRVIEKAIENGGGGWHGQGWLGKGKWTVSVTSVGSDASCKSCGEKLVTIDLDPIETDNFAESVASIAIKRDKDSSFQKFQKWLDYYGPFEAVIDGANVGLLSQKRFVPSKINAIANGIRQKLPSKRWPLIVLHNRRITGPKMDEPVNKALVEKWKNADALYATPTGSNDDWYWLYAAIKFRCLIVTNDEMRDHTFQLLGNDFFPKWKERHQVHFNFSEAGPIFHMPPCFSVVIQESEKGHWHIPIATDHDYEPERAWLCITRAKSFVTTQDSTPTRHEDSQSVEQSNGQSRVKLNQDTLKHSSQEDLQKSPQEVYKNLTNILSASGFSDHNTVLSKIEAAEKFGDCVIDFQI</sequence>
<dbReference type="AlphaFoldDB" id="A0A067KBU1"/>
<feature type="region of interest" description="Disordered" evidence="14">
    <location>
        <begin position="727"/>
        <end position="749"/>
    </location>
</feature>
<evidence type="ECO:0000256" key="2">
    <source>
        <dbReference type="ARBA" id="ARBA00001946"/>
    </source>
</evidence>
<dbReference type="PANTHER" id="PTHR13547">
    <property type="match status" value="1"/>
</dbReference>
<dbReference type="Gene3D" id="3.40.50.11980">
    <property type="match status" value="1"/>
</dbReference>
<evidence type="ECO:0000256" key="9">
    <source>
        <dbReference type="ARBA" id="ARBA00022801"/>
    </source>
</evidence>
<gene>
    <name evidence="17" type="ORF">JCGZ_07262</name>
</gene>
<feature type="repeat" description="PPR" evidence="13">
    <location>
        <begin position="363"/>
        <end position="397"/>
    </location>
</feature>
<dbReference type="EMBL" id="KK914539">
    <property type="protein sequence ID" value="KDP33691.1"/>
    <property type="molecule type" value="Genomic_DNA"/>
</dbReference>
<dbReference type="Pfam" id="PF16953">
    <property type="entry name" value="PRORP"/>
    <property type="match status" value="1"/>
</dbReference>
<dbReference type="Proteomes" id="UP000027138">
    <property type="component" value="Unassembled WGS sequence"/>
</dbReference>
<evidence type="ECO:0000256" key="13">
    <source>
        <dbReference type="PROSITE-ProRule" id="PRU00708"/>
    </source>
</evidence>
<evidence type="ECO:0000256" key="11">
    <source>
        <dbReference type="ARBA" id="ARBA00022842"/>
    </source>
</evidence>
<name>A0A067KBU1_JATCU</name>
<dbReference type="OrthoDB" id="46913at2759"/>
<dbReference type="KEGG" id="jcu:105637739"/>
<feature type="region of interest" description="Disordered" evidence="14">
    <location>
        <begin position="64"/>
        <end position="184"/>
    </location>
</feature>
<comment type="catalytic activity">
    <reaction evidence="1">
        <text>Endonucleolytic cleavage of RNA, removing 5'-extranucleotides from tRNA precursor.</text>
        <dbReference type="EC" id="3.1.26.5"/>
    </reaction>
</comment>
<proteinExistence type="inferred from homology"/>
<dbReference type="FunFam" id="3.40.50.11980:FF:000002">
    <property type="entry name" value="Proteinaceous RNase P 2"/>
    <property type="match status" value="1"/>
</dbReference>
<dbReference type="InterPro" id="IPR011990">
    <property type="entry name" value="TPR-like_helical_dom_sf"/>
</dbReference>
<comment type="cofactor">
    <cofactor evidence="2">
        <name>Mg(2+)</name>
        <dbReference type="ChEBI" id="CHEBI:18420"/>
    </cofactor>
</comment>
<dbReference type="Pfam" id="PF17177">
    <property type="entry name" value="PPR_long"/>
    <property type="match status" value="2"/>
</dbReference>
<dbReference type="InterPro" id="IPR031595">
    <property type="entry name" value="PRORP_C"/>
</dbReference>
<dbReference type="STRING" id="180498.A0A067KBU1"/>
<keyword evidence="10" id="KW-0862">Zinc</keyword>
<evidence type="ECO:0000256" key="1">
    <source>
        <dbReference type="ARBA" id="ARBA00000928"/>
    </source>
</evidence>
<evidence type="ECO:0000313" key="18">
    <source>
        <dbReference type="Proteomes" id="UP000027138"/>
    </source>
</evidence>
<keyword evidence="9" id="KW-0378">Hydrolase</keyword>
<dbReference type="PANTHER" id="PTHR13547:SF7">
    <property type="entry name" value="RIBONUCLEASE P"/>
    <property type="match status" value="1"/>
</dbReference>
<dbReference type="EC" id="3.1.26.5" evidence="4"/>
<evidence type="ECO:0000313" key="17">
    <source>
        <dbReference type="EMBL" id="KDP33691.1"/>
    </source>
</evidence>
<dbReference type="GO" id="GO:0001682">
    <property type="term" value="P:tRNA 5'-leader removal"/>
    <property type="evidence" value="ECO:0007669"/>
    <property type="project" value="TreeGrafter"/>
</dbReference>
<evidence type="ECO:0000259" key="16">
    <source>
        <dbReference type="Pfam" id="PF17177"/>
    </source>
</evidence>
<evidence type="ECO:0000256" key="14">
    <source>
        <dbReference type="SAM" id="MobiDB-lite"/>
    </source>
</evidence>
<keyword evidence="11" id="KW-0460">Magnesium</keyword>
<evidence type="ECO:0000256" key="5">
    <source>
        <dbReference type="ARBA" id="ARBA00022694"/>
    </source>
</evidence>
<feature type="compositionally biased region" description="Basic and acidic residues" evidence="14">
    <location>
        <begin position="131"/>
        <end position="143"/>
    </location>
</feature>
<feature type="domain" description="PROP1-like PPR" evidence="16">
    <location>
        <begin position="176"/>
        <end position="235"/>
    </location>
</feature>
<dbReference type="InterPro" id="IPR002885">
    <property type="entry name" value="PPR_rpt"/>
</dbReference>
<dbReference type="FunFam" id="1.25.40.10:FF:000339">
    <property type="entry name" value="Proteinaceous RNase P 1, chloroplastic/mitochondrial"/>
    <property type="match status" value="1"/>
</dbReference>
<keyword evidence="5" id="KW-0819">tRNA processing</keyword>
<protein>
    <recommendedName>
        <fullName evidence="4">ribonuclease P</fullName>
        <ecNumber evidence="4">3.1.26.5</ecNumber>
    </recommendedName>
</protein>
<keyword evidence="18" id="KW-1185">Reference proteome</keyword>
<evidence type="ECO:0000256" key="12">
    <source>
        <dbReference type="ARBA" id="ARBA00023211"/>
    </source>
</evidence>
<keyword evidence="8" id="KW-0677">Repeat</keyword>
<dbReference type="GO" id="GO:0046872">
    <property type="term" value="F:metal ion binding"/>
    <property type="evidence" value="ECO:0007669"/>
    <property type="project" value="UniProtKB-KW"/>
</dbReference>
<evidence type="ECO:0000259" key="15">
    <source>
        <dbReference type="Pfam" id="PF16953"/>
    </source>
</evidence>
<evidence type="ECO:0000256" key="4">
    <source>
        <dbReference type="ARBA" id="ARBA00012179"/>
    </source>
</evidence>
<dbReference type="Gene3D" id="1.25.40.10">
    <property type="entry name" value="Tetratricopeptide repeat domain"/>
    <property type="match status" value="1"/>
</dbReference>
<feature type="compositionally biased region" description="Polar residues" evidence="14">
    <location>
        <begin position="85"/>
        <end position="95"/>
    </location>
</feature>
<evidence type="ECO:0000256" key="3">
    <source>
        <dbReference type="ARBA" id="ARBA00007626"/>
    </source>
</evidence>
<evidence type="ECO:0000256" key="10">
    <source>
        <dbReference type="ARBA" id="ARBA00022833"/>
    </source>
</evidence>
<reference evidence="17 18" key="1">
    <citation type="journal article" date="2014" name="PLoS ONE">
        <title>Global Analysis of Gene Expression Profiles in Physic Nut (Jatropha curcas L.) Seedlings Exposed to Salt Stress.</title>
        <authorList>
            <person name="Zhang L."/>
            <person name="Zhang C."/>
            <person name="Wu P."/>
            <person name="Chen Y."/>
            <person name="Li M."/>
            <person name="Jiang H."/>
            <person name="Wu G."/>
        </authorList>
    </citation>
    <scope>NUCLEOTIDE SEQUENCE [LARGE SCALE GENOMIC DNA]</scope>
    <source>
        <strain evidence="18">cv. GZQX0401</strain>
        <tissue evidence="17">Young leaves</tissue>
    </source>
</reference>
<feature type="compositionally biased region" description="Polar residues" evidence="14">
    <location>
        <begin position="740"/>
        <end position="749"/>
    </location>
</feature>
<dbReference type="GO" id="GO:0004526">
    <property type="term" value="F:ribonuclease P activity"/>
    <property type="evidence" value="ECO:0007669"/>
    <property type="project" value="UniProtKB-EC"/>
</dbReference>
<evidence type="ECO:0000256" key="8">
    <source>
        <dbReference type="ARBA" id="ARBA00022737"/>
    </source>
</evidence>
<dbReference type="InterPro" id="IPR033443">
    <property type="entry name" value="PROP1-like_PPR_dom"/>
</dbReference>
<feature type="domain" description="PRORP" evidence="15">
    <location>
        <begin position="493"/>
        <end position="717"/>
    </location>
</feature>
<keyword evidence="6" id="KW-0540">Nuclease</keyword>
<organism evidence="17 18">
    <name type="scientific">Jatropha curcas</name>
    <name type="common">Barbados nut</name>
    <dbReference type="NCBI Taxonomy" id="180498"/>
    <lineage>
        <taxon>Eukaryota</taxon>
        <taxon>Viridiplantae</taxon>
        <taxon>Streptophyta</taxon>
        <taxon>Embryophyta</taxon>
        <taxon>Tracheophyta</taxon>
        <taxon>Spermatophyta</taxon>
        <taxon>Magnoliopsida</taxon>
        <taxon>eudicotyledons</taxon>
        <taxon>Gunneridae</taxon>
        <taxon>Pentapetalae</taxon>
        <taxon>rosids</taxon>
        <taxon>fabids</taxon>
        <taxon>Malpighiales</taxon>
        <taxon>Euphorbiaceae</taxon>
        <taxon>Crotonoideae</taxon>
        <taxon>Jatropheae</taxon>
        <taxon>Jatropha</taxon>
    </lineage>
</organism>
<keyword evidence="12" id="KW-0464">Manganese</keyword>
<dbReference type="NCBIfam" id="TIGR00756">
    <property type="entry name" value="PPR"/>
    <property type="match status" value="1"/>
</dbReference>
<accession>A0A067KBU1</accession>
<evidence type="ECO:0000256" key="7">
    <source>
        <dbReference type="ARBA" id="ARBA00022723"/>
    </source>
</evidence>
<evidence type="ECO:0000256" key="6">
    <source>
        <dbReference type="ARBA" id="ARBA00022722"/>
    </source>
</evidence>
<comment type="similarity">
    <text evidence="3">Belongs to the PPR family. P subfamily.</text>
</comment>
<feature type="domain" description="PROP1-like PPR" evidence="16">
    <location>
        <begin position="301"/>
        <end position="450"/>
    </location>
</feature>
<dbReference type="PROSITE" id="PS51375">
    <property type="entry name" value="PPR"/>
    <property type="match status" value="1"/>
</dbReference>
<feature type="compositionally biased region" description="Basic and acidic residues" evidence="14">
    <location>
        <begin position="152"/>
        <end position="184"/>
    </location>
</feature>